<dbReference type="InterPro" id="IPR002110">
    <property type="entry name" value="Ankyrin_rpt"/>
</dbReference>
<evidence type="ECO:0000313" key="5">
    <source>
        <dbReference type="Proteomes" id="UP000070544"/>
    </source>
</evidence>
<protein>
    <submittedName>
        <fullName evidence="4">Ankyrin</fullName>
    </submittedName>
</protein>
<keyword evidence="2 3" id="KW-0040">ANK repeat</keyword>
<keyword evidence="5" id="KW-1185">Reference proteome</keyword>
<name>A0A139A2U8_GONPJ</name>
<dbReference type="SUPFAM" id="SSF48403">
    <property type="entry name" value="Ankyrin repeat"/>
    <property type="match status" value="1"/>
</dbReference>
<reference evidence="4 5" key="1">
    <citation type="journal article" date="2015" name="Genome Biol. Evol.">
        <title>Phylogenomic analyses indicate that early fungi evolved digesting cell walls of algal ancestors of land plants.</title>
        <authorList>
            <person name="Chang Y."/>
            <person name="Wang S."/>
            <person name="Sekimoto S."/>
            <person name="Aerts A.L."/>
            <person name="Choi C."/>
            <person name="Clum A."/>
            <person name="LaButti K.M."/>
            <person name="Lindquist E.A."/>
            <person name="Yee Ngan C."/>
            <person name="Ohm R.A."/>
            <person name="Salamov A.A."/>
            <person name="Grigoriev I.V."/>
            <person name="Spatafora J.W."/>
            <person name="Berbee M.L."/>
        </authorList>
    </citation>
    <scope>NUCLEOTIDE SEQUENCE [LARGE SCALE GENOMIC DNA]</scope>
    <source>
        <strain evidence="4 5">JEL478</strain>
    </source>
</reference>
<keyword evidence="1" id="KW-0677">Repeat</keyword>
<proteinExistence type="predicted"/>
<dbReference type="PROSITE" id="PS50297">
    <property type="entry name" value="ANK_REP_REGION"/>
    <property type="match status" value="1"/>
</dbReference>
<feature type="repeat" description="ANK" evidence="3">
    <location>
        <begin position="206"/>
        <end position="238"/>
    </location>
</feature>
<dbReference type="OrthoDB" id="426293at2759"/>
<evidence type="ECO:0000256" key="2">
    <source>
        <dbReference type="ARBA" id="ARBA00023043"/>
    </source>
</evidence>
<evidence type="ECO:0000256" key="1">
    <source>
        <dbReference type="ARBA" id="ARBA00022737"/>
    </source>
</evidence>
<dbReference type="Proteomes" id="UP000070544">
    <property type="component" value="Unassembled WGS sequence"/>
</dbReference>
<accession>A0A139A2U8</accession>
<dbReference type="AlphaFoldDB" id="A0A139A2U8"/>
<dbReference type="Pfam" id="PF12796">
    <property type="entry name" value="Ank_2"/>
    <property type="match status" value="1"/>
</dbReference>
<organism evidence="4 5">
    <name type="scientific">Gonapodya prolifera (strain JEL478)</name>
    <name type="common">Monoblepharis prolifera</name>
    <dbReference type="NCBI Taxonomy" id="1344416"/>
    <lineage>
        <taxon>Eukaryota</taxon>
        <taxon>Fungi</taxon>
        <taxon>Fungi incertae sedis</taxon>
        <taxon>Chytridiomycota</taxon>
        <taxon>Chytridiomycota incertae sedis</taxon>
        <taxon>Monoblepharidomycetes</taxon>
        <taxon>Monoblepharidales</taxon>
        <taxon>Gonapodyaceae</taxon>
        <taxon>Gonapodya</taxon>
    </lineage>
</organism>
<dbReference type="PROSITE" id="PS50088">
    <property type="entry name" value="ANK_REPEAT"/>
    <property type="match status" value="2"/>
</dbReference>
<dbReference type="SMART" id="SM00248">
    <property type="entry name" value="ANK"/>
    <property type="match status" value="5"/>
</dbReference>
<gene>
    <name evidence="4" type="ORF">M427DRAFT_61190</name>
</gene>
<dbReference type="STRING" id="1344416.A0A139A2U8"/>
<feature type="repeat" description="ANK" evidence="3">
    <location>
        <begin position="239"/>
        <end position="271"/>
    </location>
</feature>
<feature type="non-terminal residue" evidence="4">
    <location>
        <position position="1"/>
    </location>
</feature>
<dbReference type="PANTHER" id="PTHR24161">
    <property type="entry name" value="ANK_REP_REGION DOMAIN-CONTAINING PROTEIN-RELATED"/>
    <property type="match status" value="1"/>
</dbReference>
<dbReference type="InterPro" id="IPR036770">
    <property type="entry name" value="Ankyrin_rpt-contain_sf"/>
</dbReference>
<dbReference type="PANTHER" id="PTHR24161:SF120">
    <property type="match status" value="1"/>
</dbReference>
<evidence type="ECO:0000256" key="3">
    <source>
        <dbReference type="PROSITE-ProRule" id="PRU00023"/>
    </source>
</evidence>
<sequence>MPRDPKTETSIGLPSKISPDVSFLLLSLPTDIILHLSTFLPDRFGLPTSALNHRLHSLLSGDPSSTAIRALRHYSTPRVAILAETRRKNPSIQVVRILLSHETEPVDADLLLAAVDSECEEIVRLFLGSHIKGPECFGTPLCKAAEHGSDTMVQLFLEFAAKQDAQGNENGKVAGSISDALWYASYKGHLPVARSLIAAGADIHYHSGTAVAQAAYSGNLELMKYLLDLGALLNSAEEELELPLTRACMSGKLKMVRFLIERGADPFARQGEVLVKGCRNGYPNAKTIEFFLDLGVARTPGFYPKYVFHRCCDIGCTAVLEKLVLDMVGATDIHSINVFKGLYSASSSGHTGVVRVILEAWGTTHGRTYVQELLDWTHYDTHLTALGAAISRGHKETVATLVEFGARDLEMWTFVDTAGGGTLMVFGRSSKVDSHSLKRL</sequence>
<dbReference type="EMBL" id="KQ965809">
    <property type="protein sequence ID" value="KXS11107.1"/>
    <property type="molecule type" value="Genomic_DNA"/>
</dbReference>
<dbReference type="Gene3D" id="1.25.40.20">
    <property type="entry name" value="Ankyrin repeat-containing domain"/>
    <property type="match status" value="1"/>
</dbReference>
<evidence type="ECO:0000313" key="4">
    <source>
        <dbReference type="EMBL" id="KXS11107.1"/>
    </source>
</evidence>